<evidence type="ECO:0000313" key="3">
    <source>
        <dbReference type="Proteomes" id="UP000799424"/>
    </source>
</evidence>
<dbReference type="Proteomes" id="UP000799424">
    <property type="component" value="Unassembled WGS sequence"/>
</dbReference>
<reference evidence="2" key="1">
    <citation type="journal article" date="2020" name="Stud. Mycol.">
        <title>101 Dothideomycetes genomes: a test case for predicting lifestyles and emergence of pathogens.</title>
        <authorList>
            <person name="Haridas S."/>
            <person name="Albert R."/>
            <person name="Binder M."/>
            <person name="Bloem J."/>
            <person name="Labutti K."/>
            <person name="Salamov A."/>
            <person name="Andreopoulos B."/>
            <person name="Baker S."/>
            <person name="Barry K."/>
            <person name="Bills G."/>
            <person name="Bluhm B."/>
            <person name="Cannon C."/>
            <person name="Castanera R."/>
            <person name="Culley D."/>
            <person name="Daum C."/>
            <person name="Ezra D."/>
            <person name="Gonzalez J."/>
            <person name="Henrissat B."/>
            <person name="Kuo A."/>
            <person name="Liang C."/>
            <person name="Lipzen A."/>
            <person name="Lutzoni F."/>
            <person name="Magnuson J."/>
            <person name="Mondo S."/>
            <person name="Nolan M."/>
            <person name="Ohm R."/>
            <person name="Pangilinan J."/>
            <person name="Park H.-J."/>
            <person name="Ramirez L."/>
            <person name="Alfaro M."/>
            <person name="Sun H."/>
            <person name="Tritt A."/>
            <person name="Yoshinaga Y."/>
            <person name="Zwiers L.-H."/>
            <person name="Turgeon B."/>
            <person name="Goodwin S."/>
            <person name="Spatafora J."/>
            <person name="Crous P."/>
            <person name="Grigoriev I."/>
        </authorList>
    </citation>
    <scope>NUCLEOTIDE SEQUENCE</scope>
    <source>
        <strain evidence="2">CBS 113818</strain>
    </source>
</reference>
<feature type="domain" description="Heterokaryon incompatibility" evidence="1">
    <location>
        <begin position="77"/>
        <end position="271"/>
    </location>
</feature>
<evidence type="ECO:0000259" key="1">
    <source>
        <dbReference type="Pfam" id="PF06985"/>
    </source>
</evidence>
<organism evidence="2 3">
    <name type="scientific">Ophiobolus disseminans</name>
    <dbReference type="NCBI Taxonomy" id="1469910"/>
    <lineage>
        <taxon>Eukaryota</taxon>
        <taxon>Fungi</taxon>
        <taxon>Dikarya</taxon>
        <taxon>Ascomycota</taxon>
        <taxon>Pezizomycotina</taxon>
        <taxon>Dothideomycetes</taxon>
        <taxon>Pleosporomycetidae</taxon>
        <taxon>Pleosporales</taxon>
        <taxon>Pleosporineae</taxon>
        <taxon>Phaeosphaeriaceae</taxon>
        <taxon>Ophiobolus</taxon>
    </lineage>
</organism>
<dbReference type="InterPro" id="IPR010730">
    <property type="entry name" value="HET"/>
</dbReference>
<dbReference type="PANTHER" id="PTHR24148">
    <property type="entry name" value="ANKYRIN REPEAT DOMAIN-CONTAINING PROTEIN 39 HOMOLOG-RELATED"/>
    <property type="match status" value="1"/>
</dbReference>
<dbReference type="AlphaFoldDB" id="A0A6A6ZCR1"/>
<dbReference type="EMBL" id="MU006248">
    <property type="protein sequence ID" value="KAF2818911.1"/>
    <property type="molecule type" value="Genomic_DNA"/>
</dbReference>
<proteinExistence type="predicted"/>
<evidence type="ECO:0000313" key="2">
    <source>
        <dbReference type="EMBL" id="KAF2818911.1"/>
    </source>
</evidence>
<accession>A0A6A6ZCR1</accession>
<dbReference type="OrthoDB" id="2157530at2759"/>
<dbReference type="InterPro" id="IPR052895">
    <property type="entry name" value="HetReg/Transcr_Mod"/>
</dbReference>
<protein>
    <recommendedName>
        <fullName evidence="1">Heterokaryon incompatibility domain-containing protein</fullName>
    </recommendedName>
</protein>
<dbReference type="PANTHER" id="PTHR24148:SF73">
    <property type="entry name" value="HET DOMAIN PROTEIN (AFU_ORTHOLOGUE AFUA_8G01020)"/>
    <property type="match status" value="1"/>
</dbReference>
<name>A0A6A6ZCR1_9PLEO</name>
<dbReference type="Pfam" id="PF06985">
    <property type="entry name" value="HET"/>
    <property type="match status" value="1"/>
</dbReference>
<keyword evidence="3" id="KW-1185">Reference proteome</keyword>
<gene>
    <name evidence="2" type="ORF">CC86DRAFT_152298</name>
</gene>
<sequence>MGTLHATSTLSNAHYRHTTLKDGATFIRLIEVNMLLSTDGLIQCSISQQKLPDLYQDDAKEYFPSISKDVEHVFHSYMCLSYAWGDPKHQRKIRVNGRLFNVRKNLWNFLDIARETLYDTHLWIDALSIDQENTLERNHQVQQMGRIYSEAETVLTWLGNDAATEHVLRSVNLARTQSTLYYEYPAWISPMQRWNMRATVLKTSSSGLLGSPGNKSTSTSIPDLSVPTLDLLGDDSRGKSDILSDTTGKVEKLFESLSENEYWSRAWVTQEVLLGKSTTVVAGRQAHSLLSLASKYRAAVPYFKESAFENLIDLVLLQQRRKEKLSRIRLDDMGTGLEEWSVIQLLRRFRNKKCAIRRDRIYSLLALSNEAKALEVDYSTSEEQVMRQILALRESSMCFCSAAIASHALAPWEFPACDQAVEKHFAELHMHASTLSSATCRYCSNWVPFSWTRKKGLVFCLRTACLDTNGHIFWELPDAVEHNAAATLPSLIPGYIHVQLRQNNKSQHLCDNKTGVSIVQSQWEHVYMLRFTLRMLTEILREGTTTGDPDLNACVNLWPNDSNQPPSDEARLRLCNDT</sequence>